<sequence length="417" mass="48326">MTLKVKYIAFTASRGGAAKAMFRQAQIVNKNNLCIEIINMESPLRVNNIDGIKITSPNRFLFSINFIKRCLSFFLLKLMKTKNNSKHSLNLFNNRFIKNKISDGDITHIHWINNETLSIKDIYNISIRTKCFMTLHDEWTYLGCQHYREDNEEEKSFFSKKNNIEYNFKSIIDLNWFNFKRKKKYLTCANLTYIVPSQWMAEQAKNSILLRNARIEVIPNVINFDVFRRTEKKETDKFKICFGAINGNKNPIKGFDLLVKALNIISKENTNHNIELFIFGGNYTYIKELEKFNCTWLNHITDENELAKIYSSCHITVVPSRIESFGQVAAESIACGTPVVCFDTSGLKDIVIHKENGYLAEPFNIRSLSNGILYFYKLNTTNYEEISLACPKTIYSKLNADIVGNKLITLYRENSND</sequence>
<evidence type="ECO:0000256" key="1">
    <source>
        <dbReference type="ARBA" id="ARBA00022679"/>
    </source>
</evidence>
<dbReference type="RefSeq" id="WP_210814628.1">
    <property type="nucleotide sequence ID" value="NZ_JARRYG010000007.1"/>
</dbReference>
<gene>
    <name evidence="3" type="ORF">P7V44_08295</name>
</gene>
<evidence type="ECO:0000313" key="4">
    <source>
        <dbReference type="Proteomes" id="UP001156701"/>
    </source>
</evidence>
<dbReference type="GO" id="GO:0009103">
    <property type="term" value="P:lipopolysaccharide biosynthetic process"/>
    <property type="evidence" value="ECO:0007669"/>
    <property type="project" value="TreeGrafter"/>
</dbReference>
<accession>A0AA42FGP7</accession>
<dbReference type="EMBL" id="JARRYG010000007">
    <property type="protein sequence ID" value="MDG4696237.1"/>
    <property type="molecule type" value="Genomic_DNA"/>
</dbReference>
<organism evidence="3 4">
    <name type="scientific">Providencia huashanensis</name>
    <dbReference type="NCBI Taxonomy" id="3037798"/>
    <lineage>
        <taxon>Bacteria</taxon>
        <taxon>Pseudomonadati</taxon>
        <taxon>Pseudomonadota</taxon>
        <taxon>Gammaproteobacteria</taxon>
        <taxon>Enterobacterales</taxon>
        <taxon>Morganellaceae</taxon>
        <taxon>Providencia</taxon>
    </lineage>
</organism>
<dbReference type="PANTHER" id="PTHR46401:SF2">
    <property type="entry name" value="GLYCOSYLTRANSFERASE WBBK-RELATED"/>
    <property type="match status" value="1"/>
</dbReference>
<evidence type="ECO:0000259" key="2">
    <source>
        <dbReference type="Pfam" id="PF00534"/>
    </source>
</evidence>
<comment type="caution">
    <text evidence="3">The sequence shown here is derived from an EMBL/GenBank/DDBJ whole genome shotgun (WGS) entry which is preliminary data.</text>
</comment>
<protein>
    <submittedName>
        <fullName evidence="3">Glycosyltransferase</fullName>
        <ecNumber evidence="3">2.4.-.-</ecNumber>
    </submittedName>
</protein>
<keyword evidence="1 3" id="KW-0808">Transferase</keyword>
<dbReference type="Proteomes" id="UP001156701">
    <property type="component" value="Unassembled WGS sequence"/>
</dbReference>
<dbReference type="InterPro" id="IPR001296">
    <property type="entry name" value="Glyco_trans_1"/>
</dbReference>
<name>A0AA42FGP7_9GAMM</name>
<dbReference type="Gene3D" id="3.40.50.2000">
    <property type="entry name" value="Glycogen Phosphorylase B"/>
    <property type="match status" value="2"/>
</dbReference>
<dbReference type="SUPFAM" id="SSF53756">
    <property type="entry name" value="UDP-Glycosyltransferase/glycogen phosphorylase"/>
    <property type="match status" value="1"/>
</dbReference>
<proteinExistence type="predicted"/>
<dbReference type="EC" id="2.4.-.-" evidence="3"/>
<dbReference type="GO" id="GO:0016757">
    <property type="term" value="F:glycosyltransferase activity"/>
    <property type="evidence" value="ECO:0007669"/>
    <property type="project" value="UniProtKB-KW"/>
</dbReference>
<dbReference type="AlphaFoldDB" id="A0AA42FGP7"/>
<dbReference type="PANTHER" id="PTHR46401">
    <property type="entry name" value="GLYCOSYLTRANSFERASE WBBK-RELATED"/>
    <property type="match status" value="1"/>
</dbReference>
<feature type="domain" description="Glycosyl transferase family 1" evidence="2">
    <location>
        <begin position="230"/>
        <end position="379"/>
    </location>
</feature>
<reference evidence="3" key="1">
    <citation type="submission" date="2023-03" db="EMBL/GenBank/DDBJ databases">
        <title>a new species belonging to Providencia genus.</title>
        <authorList>
            <person name="Yang W."/>
            <person name="Hu F."/>
            <person name="Shen S."/>
            <person name="Ding L."/>
            <person name="Yin D."/>
        </authorList>
    </citation>
    <scope>NUCLEOTIDE SEQUENCE</scope>
    <source>
        <strain evidence="3">CRE-3FA-0001</strain>
    </source>
</reference>
<evidence type="ECO:0000313" key="3">
    <source>
        <dbReference type="EMBL" id="MDG4696237.1"/>
    </source>
</evidence>
<dbReference type="Pfam" id="PF00534">
    <property type="entry name" value="Glycos_transf_1"/>
    <property type="match status" value="1"/>
</dbReference>
<keyword evidence="3" id="KW-0328">Glycosyltransferase</keyword>